<feature type="transmembrane region" description="Helical" evidence="1">
    <location>
        <begin position="262"/>
        <end position="285"/>
    </location>
</feature>
<keyword evidence="1" id="KW-0812">Transmembrane</keyword>
<dbReference type="Proteomes" id="UP000700815">
    <property type="component" value="Unassembled WGS sequence"/>
</dbReference>
<dbReference type="EMBL" id="JAHBBH010000014">
    <property type="protein sequence ID" value="MBW3092579.1"/>
    <property type="molecule type" value="Genomic_DNA"/>
</dbReference>
<feature type="transmembrane region" description="Helical" evidence="1">
    <location>
        <begin position="629"/>
        <end position="653"/>
    </location>
</feature>
<feature type="transmembrane region" description="Helical" evidence="1">
    <location>
        <begin position="701"/>
        <end position="723"/>
    </location>
</feature>
<comment type="caution">
    <text evidence="2">The sequence shown here is derived from an EMBL/GenBank/DDBJ whole genome shotgun (WGS) entry which is preliminary data.</text>
</comment>
<reference evidence="2 3" key="1">
    <citation type="submission" date="2021-05" db="EMBL/GenBank/DDBJ databases">
        <title>Phylogenetic classification of ten novel species belonging to the genus Bifidobacterium comprising B. colchicus sp. nov., B. abeli sp. nov., B. bicoloris sp. nov., B. guerezis sp. nov., B. rosaliae sp. nov., B. santillanensis sp. nov., B. argentati sp. nov., B. amazzoni sp. nov., B. pluviali sp. nov., and B. pinnaculum sp. nov.</title>
        <authorList>
            <person name="Lugli G.A."/>
            <person name="Ruiz Garcia L."/>
            <person name="Margolles A."/>
            <person name="Ventura M."/>
        </authorList>
    </citation>
    <scope>NUCLEOTIDE SEQUENCE [LARGE SCALE GENOMIC DNA]</scope>
    <source>
        <strain evidence="2 3">82T10</strain>
    </source>
</reference>
<keyword evidence="3" id="KW-1185">Reference proteome</keyword>
<keyword evidence="1" id="KW-0472">Membrane</keyword>
<evidence type="ECO:0000313" key="2">
    <source>
        <dbReference type="EMBL" id="MBW3092579.1"/>
    </source>
</evidence>
<protein>
    <recommendedName>
        <fullName evidence="4">Amino acid ABC transporter permease</fullName>
    </recommendedName>
</protein>
<keyword evidence="1" id="KW-1133">Transmembrane helix</keyword>
<feature type="transmembrane region" description="Helical" evidence="1">
    <location>
        <begin position="305"/>
        <end position="329"/>
    </location>
</feature>
<evidence type="ECO:0008006" key="4">
    <source>
        <dbReference type="Google" id="ProtNLM"/>
    </source>
</evidence>
<name>A0ABS6WEV9_9BIFI</name>
<evidence type="ECO:0000256" key="1">
    <source>
        <dbReference type="SAM" id="Phobius"/>
    </source>
</evidence>
<gene>
    <name evidence="2" type="ORF">KIH79_06385</name>
</gene>
<feature type="transmembrane region" description="Helical" evidence="1">
    <location>
        <begin position="216"/>
        <end position="241"/>
    </location>
</feature>
<evidence type="ECO:0000313" key="3">
    <source>
        <dbReference type="Proteomes" id="UP000700815"/>
    </source>
</evidence>
<sequence length="734" mass="79795">MNRLLKVAVCVLMVVLVSLAGLMSVFVLGDGYFTAMREYPKQSRLLPLSDVPQDRSDRTLNALLEAVGADGGVVVRSDLLTSPVDGSAGGYRLGVYGDVTAHASAMRLRYLGASVLDEHSLSRLMTAANENATLGLDQVRPDMIADLPGTRSGVRLVVERLDTLVRRSGTVNGDYRIVGLDDGRFRDLVSRVSEASGIPGDQLTSASSGSSVTDSFMTLVTLALIAVASLALTLIVVLGTFQEFSRLGVYMLLGWSRTGYAAALYRPFLLFLPVIIPIPILILSWGLNGFPVTLQLVLAMLTPSLVTAAIVLLALGCGVLALLSVRPVAAIRNRVSKRAMLAVIAIVYVLASAGLVAGAHALDAPMASIRNLTQVSAQWSRYRSMRILYKDSRGTNHTSTSGLSGDHAKEIYDWYASIEHDDGVYLANTRYFSRDLVASWRHLYQQVPEQAFWYFAMSPSYLAAQGFDVDPDATARAEAGERVYLIPDTMPRDEQERMRGYLTETSMKYKTWESTVHTTFMNTGTVGFAAYHPSTPLFTWSDDPGQPTDVTDPVILLATSANMTPFETESLGAVGLTNSYIKLDESAAQRYTAADYLAEYQLEDNNPVFRTTADFIAGMRKSLTEFMQLFGGLAVIAMNFQLIGVATLCRIYAMTYRETIAVKRLLGYPLRRIFAPAFTLIITVSVAALLAALLLGSKAGAVAAGATMLFQLILMTVQARTLATSQLQTMIKTE</sequence>
<accession>A0ABS6WEV9</accession>
<proteinExistence type="predicted"/>
<feature type="transmembrane region" description="Helical" evidence="1">
    <location>
        <begin position="341"/>
        <end position="362"/>
    </location>
</feature>
<feature type="transmembrane region" description="Helical" evidence="1">
    <location>
        <begin position="673"/>
        <end position="695"/>
    </location>
</feature>
<dbReference type="RefSeq" id="WP_219058647.1">
    <property type="nucleotide sequence ID" value="NZ_JAHBBH010000014.1"/>
</dbReference>
<organism evidence="2 3">
    <name type="scientific">Bifidobacterium miconis</name>
    <dbReference type="NCBI Taxonomy" id="2834435"/>
    <lineage>
        <taxon>Bacteria</taxon>
        <taxon>Bacillati</taxon>
        <taxon>Actinomycetota</taxon>
        <taxon>Actinomycetes</taxon>
        <taxon>Bifidobacteriales</taxon>
        <taxon>Bifidobacteriaceae</taxon>
        <taxon>Bifidobacterium</taxon>
    </lineage>
</organism>